<feature type="binding site" evidence="11">
    <location>
        <position position="88"/>
    </location>
    <ligand>
        <name>NADP(+)</name>
        <dbReference type="ChEBI" id="CHEBI:58349"/>
    </ligand>
</feature>
<gene>
    <name evidence="13" type="primary">fabG</name>
    <name evidence="13" type="ORF">WEOB_234</name>
</gene>
<evidence type="ECO:0000256" key="1">
    <source>
        <dbReference type="ARBA" id="ARBA00002607"/>
    </source>
</evidence>
<dbReference type="STRING" id="1594731.WEOB_234"/>
<dbReference type="NCBIfam" id="TIGR01830">
    <property type="entry name" value="3oxo_ACP_reduc"/>
    <property type="match status" value="1"/>
</dbReference>
<organism evidence="13 14">
    <name type="scientific">Candidatus Westeberhardia cardiocondylae</name>
    <dbReference type="NCBI Taxonomy" id="1594731"/>
    <lineage>
        <taxon>Bacteria</taxon>
        <taxon>Pseudomonadati</taxon>
        <taxon>Pseudomonadota</taxon>
        <taxon>Gammaproteobacteria</taxon>
        <taxon>Enterobacterales</taxon>
        <taxon>Enterobacteriaceae</taxon>
        <taxon>ant endosymbionts</taxon>
        <taxon>Candidatus Westeberhardia</taxon>
    </lineage>
</organism>
<keyword evidence="5 12" id="KW-0276">Fatty acid metabolism</keyword>
<sequence>MSFKNKIVLVTGARKGIGYAITKIFLIKGAIVIGTSTDILRVEKINNYIKKYGKGKGMKLDISNVDSIDNFFKKIQRNFGKVDILINNAGILCDNLLINMKEKEWQSVINVNLTSIFRISKRVIRYMIKQCYGRIITIGSVIGSIGNIGQTNYSAAKAGLIGFSKSLAKEVAHKGITVNVIAPGFIITNMTKSLSNKQRAKILSKIPIKRFGNIKDIANIVAFFASEKASYITGETIHVNGGMYMP</sequence>
<evidence type="ECO:0000256" key="2">
    <source>
        <dbReference type="ARBA" id="ARBA00005194"/>
    </source>
</evidence>
<protein>
    <recommendedName>
        <fullName evidence="12">3-oxoacyl-[acyl-carrier-protein] reductase</fullName>
        <ecNumber evidence="12">1.1.1.100</ecNumber>
    </recommendedName>
</protein>
<dbReference type="InterPro" id="IPR050259">
    <property type="entry name" value="SDR"/>
</dbReference>
<comment type="similarity">
    <text evidence="3 12">Belongs to the short-chain dehydrogenases/reductases (SDR) family.</text>
</comment>
<dbReference type="Gene3D" id="3.40.50.720">
    <property type="entry name" value="NAD(P)-binding Rossmann-like Domain"/>
    <property type="match status" value="1"/>
</dbReference>
<evidence type="ECO:0000256" key="12">
    <source>
        <dbReference type="RuleBase" id="RU366074"/>
    </source>
</evidence>
<dbReference type="PRINTS" id="PR00080">
    <property type="entry name" value="SDRFAMILY"/>
</dbReference>
<dbReference type="Proteomes" id="UP000242753">
    <property type="component" value="Chromosome I"/>
</dbReference>
<keyword evidence="7 12" id="KW-0560">Oxidoreductase</keyword>
<dbReference type="GO" id="GO:0030497">
    <property type="term" value="P:fatty acid elongation"/>
    <property type="evidence" value="ECO:0007669"/>
    <property type="project" value="UniProtKB-ARBA"/>
</dbReference>
<evidence type="ECO:0000313" key="14">
    <source>
        <dbReference type="Proteomes" id="UP000242753"/>
    </source>
</evidence>
<dbReference type="Pfam" id="PF13561">
    <property type="entry name" value="adh_short_C2"/>
    <property type="match status" value="1"/>
</dbReference>
<keyword evidence="8 12" id="KW-0443">Lipid metabolism</keyword>
<comment type="catalytic activity">
    <reaction evidence="12">
        <text>a (3R)-hydroxyacyl-[ACP] + NADP(+) = a 3-oxoacyl-[ACP] + NADPH + H(+)</text>
        <dbReference type="Rhea" id="RHEA:17397"/>
        <dbReference type="Rhea" id="RHEA-COMP:9916"/>
        <dbReference type="Rhea" id="RHEA-COMP:9945"/>
        <dbReference type="ChEBI" id="CHEBI:15378"/>
        <dbReference type="ChEBI" id="CHEBI:57783"/>
        <dbReference type="ChEBI" id="CHEBI:58349"/>
        <dbReference type="ChEBI" id="CHEBI:78776"/>
        <dbReference type="ChEBI" id="CHEBI:78827"/>
        <dbReference type="EC" id="1.1.1.100"/>
    </reaction>
</comment>
<dbReference type="CDD" id="cd05333">
    <property type="entry name" value="BKR_SDR_c"/>
    <property type="match status" value="1"/>
</dbReference>
<dbReference type="UniPathway" id="UPA00094"/>
<evidence type="ECO:0000256" key="8">
    <source>
        <dbReference type="ARBA" id="ARBA00023098"/>
    </source>
</evidence>
<dbReference type="KEGG" id="wca:WEOB_234"/>
<feature type="binding site" evidence="11">
    <location>
        <position position="186"/>
    </location>
    <ligand>
        <name>NADP(+)</name>
        <dbReference type="ChEBI" id="CHEBI:58349"/>
    </ligand>
</feature>
<proteinExistence type="inferred from homology"/>
<dbReference type="NCBIfam" id="NF009466">
    <property type="entry name" value="PRK12826.1-2"/>
    <property type="match status" value="1"/>
</dbReference>
<dbReference type="RefSeq" id="WP_281263730.1">
    <property type="nucleotide sequence ID" value="NZ_LN774881.1"/>
</dbReference>
<dbReference type="GO" id="GO:0004316">
    <property type="term" value="F:3-oxoacyl-[acyl-carrier-protein] reductase (NADPH) activity"/>
    <property type="evidence" value="ECO:0007669"/>
    <property type="project" value="UniProtKB-UniRule"/>
</dbReference>
<dbReference type="EMBL" id="LN774881">
    <property type="protein sequence ID" value="CEN32181.1"/>
    <property type="molecule type" value="Genomic_DNA"/>
</dbReference>
<feature type="active site" description="Proton acceptor" evidence="10">
    <location>
        <position position="153"/>
    </location>
</feature>
<evidence type="ECO:0000313" key="13">
    <source>
        <dbReference type="EMBL" id="CEN32181.1"/>
    </source>
</evidence>
<dbReference type="InterPro" id="IPR036291">
    <property type="entry name" value="NAD(P)-bd_dom_sf"/>
</dbReference>
<comment type="subunit">
    <text evidence="12">Homotetramer.</text>
</comment>
<name>A0A0H5C5F2_9ENTR</name>
<accession>A0A0H5C5F2</accession>
<dbReference type="EC" id="1.1.1.100" evidence="12"/>
<evidence type="ECO:0000256" key="6">
    <source>
        <dbReference type="ARBA" id="ARBA00022857"/>
    </source>
</evidence>
<dbReference type="PANTHER" id="PTHR42879:SF2">
    <property type="entry name" value="3-OXOACYL-[ACYL-CARRIER-PROTEIN] REDUCTASE FABG"/>
    <property type="match status" value="1"/>
</dbReference>
<comment type="function">
    <text evidence="1 12">Catalyzes the NADPH-dependent reduction of beta-ketoacyl-ACP substrates to beta-hydroxyacyl-ACP products, the first reductive step in the elongation cycle of fatty acid biosynthesis.</text>
</comment>
<dbReference type="FunFam" id="3.40.50.720:FF:000037">
    <property type="entry name" value="3-oxoacyl-[acyl-carrier-protein] reductase FabG"/>
    <property type="match status" value="1"/>
</dbReference>
<dbReference type="PRINTS" id="PR00081">
    <property type="entry name" value="GDHRDH"/>
</dbReference>
<evidence type="ECO:0000256" key="5">
    <source>
        <dbReference type="ARBA" id="ARBA00022832"/>
    </source>
</evidence>
<dbReference type="PATRIC" id="fig|1594731.3.peg.218"/>
<dbReference type="InterPro" id="IPR020904">
    <property type="entry name" value="Sc_DH/Rdtase_CS"/>
</dbReference>
<dbReference type="GO" id="GO:0051287">
    <property type="term" value="F:NAD binding"/>
    <property type="evidence" value="ECO:0007669"/>
    <property type="project" value="UniProtKB-UniRule"/>
</dbReference>
<keyword evidence="6 11" id="KW-0521">NADP</keyword>
<evidence type="ECO:0000256" key="4">
    <source>
        <dbReference type="ARBA" id="ARBA00022516"/>
    </source>
</evidence>
<keyword evidence="4 12" id="KW-0444">Lipid biosynthesis</keyword>
<feature type="binding site" evidence="11">
    <location>
        <position position="37"/>
    </location>
    <ligand>
        <name>NADP(+)</name>
        <dbReference type="ChEBI" id="CHEBI:58349"/>
    </ligand>
</feature>
<dbReference type="SUPFAM" id="SSF51735">
    <property type="entry name" value="NAD(P)-binding Rossmann-fold domains"/>
    <property type="match status" value="1"/>
</dbReference>
<evidence type="ECO:0000256" key="3">
    <source>
        <dbReference type="ARBA" id="ARBA00006484"/>
    </source>
</evidence>
<keyword evidence="14" id="KW-1185">Reference proteome</keyword>
<dbReference type="InterPro" id="IPR002347">
    <property type="entry name" value="SDR_fam"/>
</dbReference>
<comment type="pathway">
    <text evidence="2 12">Lipid metabolism; fatty acid biosynthesis.</text>
</comment>
<dbReference type="PROSITE" id="PS00061">
    <property type="entry name" value="ADH_SHORT"/>
    <property type="match status" value="1"/>
</dbReference>
<evidence type="ECO:0000256" key="9">
    <source>
        <dbReference type="ARBA" id="ARBA00023160"/>
    </source>
</evidence>
<dbReference type="InterPro" id="IPR011284">
    <property type="entry name" value="3oxo_ACP_reduc"/>
</dbReference>
<reference evidence="14" key="1">
    <citation type="submission" date="2015-01" db="EMBL/GenBank/DDBJ databases">
        <authorList>
            <person name="Manzano-Marin A."/>
            <person name="Manzano-Marin A."/>
        </authorList>
    </citation>
    <scope>NUCLEOTIDE SEQUENCE [LARGE SCALE GENOMIC DNA]</scope>
    <source>
        <strain evidence="14">obscurior</strain>
    </source>
</reference>
<evidence type="ECO:0000256" key="11">
    <source>
        <dbReference type="PIRSR" id="PIRSR611284-2"/>
    </source>
</evidence>
<feature type="binding site" evidence="11">
    <location>
        <begin position="153"/>
        <end position="157"/>
    </location>
    <ligand>
        <name>NADP(+)</name>
        <dbReference type="ChEBI" id="CHEBI:58349"/>
    </ligand>
</feature>
<dbReference type="PANTHER" id="PTHR42879">
    <property type="entry name" value="3-OXOACYL-(ACYL-CARRIER-PROTEIN) REDUCTASE"/>
    <property type="match status" value="1"/>
</dbReference>
<dbReference type="AlphaFoldDB" id="A0A0H5C5F2"/>
<evidence type="ECO:0000256" key="10">
    <source>
        <dbReference type="PIRSR" id="PIRSR611284-1"/>
    </source>
</evidence>
<keyword evidence="9 12" id="KW-0275">Fatty acid biosynthesis</keyword>
<evidence type="ECO:0000256" key="7">
    <source>
        <dbReference type="ARBA" id="ARBA00023002"/>
    </source>
</evidence>